<keyword evidence="1" id="KW-0472">Membrane</keyword>
<dbReference type="Gene3D" id="3.20.20.140">
    <property type="entry name" value="Metal-dependent hydrolases"/>
    <property type="match status" value="2"/>
</dbReference>
<sequence>MYIKQNQAEQCSITLDYPTMSLSRNQKATYCHGLLQLTIMKYILKITAVIAALILIFGTVAYFVVNSGDNIKPLNLLANSSLWSRHPTRQPILIKNVTIVDTKTGKLLQNMDILLADGEIRKISPTGQVAPPQHVQVVEASGKYVIPGLINMHMHVIDYPNPSENMALMLTNGITGFRQMSGSSELLKLRKEHGLSIQEQQPAMFGMPGSVLTPVNTHNIKAAQRNVRQQKAEGADFIKIGMLSPNIFFATLSEGKRIGIPVLGHVTADANMIAASDSGFRSMEHLGLNYGELTACSTEESDLRNMAPKEPAILHYLPAFMDKLSMKLLQKTLMNPAVGTSDKEYQRISRIVRTFSEAKARKNARRYLANGTWQCPTVSHLRQYQLAFLPEIKMEPGYSYDNAKREQKHKEVTEKFEKELTPERKEILINAYNLQLKLVKIYDTMGIKLLAGTDDQNGNALQLEFEEFAKAGLSPLHILQTATTNAAEFIGRTADMGTVEQNKIADLVLLDANPLEDIRHLRKINAVIRNGYFYSKEELADLKTKALKMLK</sequence>
<dbReference type="PANTHER" id="PTHR43135">
    <property type="entry name" value="ALPHA-D-RIBOSE 1-METHYLPHOSPHONATE 5-TRIPHOSPHATE DIPHOSPHATASE"/>
    <property type="match status" value="1"/>
</dbReference>
<dbReference type="GO" id="GO:0016810">
    <property type="term" value="F:hydrolase activity, acting on carbon-nitrogen (but not peptide) bonds"/>
    <property type="evidence" value="ECO:0007669"/>
    <property type="project" value="InterPro"/>
</dbReference>
<feature type="domain" description="Amidohydrolase-related" evidence="2">
    <location>
        <begin position="440"/>
        <end position="531"/>
    </location>
</feature>
<dbReference type="PANTHER" id="PTHR43135:SF3">
    <property type="entry name" value="ALPHA-D-RIBOSE 1-METHYLPHOSPHONATE 5-TRIPHOSPHATE DIPHOSPHATASE"/>
    <property type="match status" value="1"/>
</dbReference>
<dbReference type="InterPro" id="IPR051781">
    <property type="entry name" value="Metallo-dep_Hydrolase"/>
</dbReference>
<proteinExistence type="predicted"/>
<dbReference type="Pfam" id="PF01979">
    <property type="entry name" value="Amidohydro_1"/>
    <property type="match status" value="1"/>
</dbReference>
<keyword evidence="1" id="KW-0812">Transmembrane</keyword>
<evidence type="ECO:0000313" key="4">
    <source>
        <dbReference type="Proteomes" id="UP000295620"/>
    </source>
</evidence>
<dbReference type="AlphaFoldDB" id="A0A4R6SWZ1"/>
<dbReference type="SUPFAM" id="SSF51338">
    <property type="entry name" value="Composite domain of metallo-dependent hydrolases"/>
    <property type="match status" value="1"/>
</dbReference>
<evidence type="ECO:0000256" key="1">
    <source>
        <dbReference type="SAM" id="Phobius"/>
    </source>
</evidence>
<protein>
    <submittedName>
        <fullName evidence="3">Amidohydrolase family protein</fullName>
    </submittedName>
</protein>
<dbReference type="Gene3D" id="2.30.40.10">
    <property type="entry name" value="Urease, subunit C, domain 1"/>
    <property type="match status" value="2"/>
</dbReference>
<dbReference type="RefSeq" id="WP_133574137.1">
    <property type="nucleotide sequence ID" value="NZ_SNYC01000003.1"/>
</dbReference>
<name>A0A4R6SWZ1_9SPHI</name>
<dbReference type="OrthoDB" id="9797498at2"/>
<accession>A0A4R6SWZ1</accession>
<organism evidence="3 4">
    <name type="scientific">Pedobacter metabolipauper</name>
    <dbReference type="NCBI Taxonomy" id="425513"/>
    <lineage>
        <taxon>Bacteria</taxon>
        <taxon>Pseudomonadati</taxon>
        <taxon>Bacteroidota</taxon>
        <taxon>Sphingobacteriia</taxon>
        <taxon>Sphingobacteriales</taxon>
        <taxon>Sphingobacteriaceae</taxon>
        <taxon>Pedobacter</taxon>
    </lineage>
</organism>
<dbReference type="Proteomes" id="UP000295620">
    <property type="component" value="Unassembled WGS sequence"/>
</dbReference>
<keyword evidence="4" id="KW-1185">Reference proteome</keyword>
<feature type="transmembrane region" description="Helical" evidence="1">
    <location>
        <begin position="42"/>
        <end position="65"/>
    </location>
</feature>
<evidence type="ECO:0000313" key="3">
    <source>
        <dbReference type="EMBL" id="TDQ11024.1"/>
    </source>
</evidence>
<evidence type="ECO:0000259" key="2">
    <source>
        <dbReference type="Pfam" id="PF01979"/>
    </source>
</evidence>
<dbReference type="InterPro" id="IPR006680">
    <property type="entry name" value="Amidohydro-rel"/>
</dbReference>
<keyword evidence="1" id="KW-1133">Transmembrane helix</keyword>
<comment type="caution">
    <text evidence="3">The sequence shown here is derived from an EMBL/GenBank/DDBJ whole genome shotgun (WGS) entry which is preliminary data.</text>
</comment>
<dbReference type="InterPro" id="IPR011059">
    <property type="entry name" value="Metal-dep_hydrolase_composite"/>
</dbReference>
<reference evidence="3 4" key="1">
    <citation type="submission" date="2019-03" db="EMBL/GenBank/DDBJ databases">
        <title>Genomic Encyclopedia of Archaeal and Bacterial Type Strains, Phase II (KMG-II): from individual species to whole genera.</title>
        <authorList>
            <person name="Goeker M."/>
        </authorList>
    </citation>
    <scope>NUCLEOTIDE SEQUENCE [LARGE SCALE GENOMIC DNA]</scope>
    <source>
        <strain evidence="3 4">DSM 19035</strain>
    </source>
</reference>
<keyword evidence="3" id="KW-0378">Hydrolase</keyword>
<dbReference type="SUPFAM" id="SSF51556">
    <property type="entry name" value="Metallo-dependent hydrolases"/>
    <property type="match status" value="1"/>
</dbReference>
<dbReference type="InterPro" id="IPR032466">
    <property type="entry name" value="Metal_Hydrolase"/>
</dbReference>
<gene>
    <name evidence="3" type="ORF">ATK78_0138</name>
</gene>
<dbReference type="EMBL" id="SNYC01000003">
    <property type="protein sequence ID" value="TDQ11024.1"/>
    <property type="molecule type" value="Genomic_DNA"/>
</dbReference>